<name>A0A8J4V2R1_9MYCE</name>
<dbReference type="PANTHER" id="PTHR32301">
    <property type="entry name" value="COUNTIN RECEPTOR CNR3-RELATED"/>
    <property type="match status" value="1"/>
</dbReference>
<dbReference type="GO" id="GO:0008146">
    <property type="term" value="F:sulfotransferase activity"/>
    <property type="evidence" value="ECO:0007669"/>
    <property type="project" value="InterPro"/>
</dbReference>
<dbReference type="Pfam" id="PF03567">
    <property type="entry name" value="Sulfotransfer_2"/>
    <property type="match status" value="1"/>
</dbReference>
<dbReference type="Gene3D" id="3.40.50.300">
    <property type="entry name" value="P-loop containing nucleotide triphosphate hydrolases"/>
    <property type="match status" value="1"/>
</dbReference>
<dbReference type="AlphaFoldDB" id="A0A8J4V2R1"/>
<keyword evidence="2" id="KW-1185">Reference proteome</keyword>
<protein>
    <submittedName>
        <fullName evidence="1">Uncharacterized protein</fullName>
    </submittedName>
</protein>
<gene>
    <name evidence="1" type="ORF">CYY_000016</name>
</gene>
<dbReference type="InterPro" id="IPR053259">
    <property type="entry name" value="Golvesin-related_Golgi"/>
</dbReference>
<proteinExistence type="predicted"/>
<organism evidence="1 2">
    <name type="scientific">Polysphondylium violaceum</name>
    <dbReference type="NCBI Taxonomy" id="133409"/>
    <lineage>
        <taxon>Eukaryota</taxon>
        <taxon>Amoebozoa</taxon>
        <taxon>Evosea</taxon>
        <taxon>Eumycetozoa</taxon>
        <taxon>Dictyostelia</taxon>
        <taxon>Dictyosteliales</taxon>
        <taxon>Dictyosteliaceae</taxon>
        <taxon>Polysphondylium</taxon>
    </lineage>
</organism>
<dbReference type="InterPro" id="IPR027417">
    <property type="entry name" value="P-loop_NTPase"/>
</dbReference>
<comment type="caution">
    <text evidence="1">The sequence shown here is derived from an EMBL/GenBank/DDBJ whole genome shotgun (WGS) entry which is preliminary data.</text>
</comment>
<dbReference type="Proteomes" id="UP000695562">
    <property type="component" value="Unassembled WGS sequence"/>
</dbReference>
<dbReference type="PANTHER" id="PTHR32301:SF13">
    <property type="entry name" value="SULFOTRANSFERASE DOMAIN-CONTAINING PROTEIN"/>
    <property type="match status" value="1"/>
</dbReference>
<dbReference type="GO" id="GO:0016020">
    <property type="term" value="C:membrane"/>
    <property type="evidence" value="ECO:0007669"/>
    <property type="project" value="InterPro"/>
</dbReference>
<dbReference type="OrthoDB" id="10019582at2759"/>
<dbReference type="SUPFAM" id="SSF52540">
    <property type="entry name" value="P-loop containing nucleoside triphosphate hydrolases"/>
    <property type="match status" value="1"/>
</dbReference>
<reference evidence="1" key="1">
    <citation type="submission" date="2020-01" db="EMBL/GenBank/DDBJ databases">
        <title>Development of genomics and gene disruption for Polysphondylium violaceum indicates a role for the polyketide synthase stlB in stalk morphogenesis.</title>
        <authorList>
            <person name="Narita B."/>
            <person name="Kawabe Y."/>
            <person name="Kin K."/>
            <person name="Saito T."/>
            <person name="Gibbs R."/>
            <person name="Kuspa A."/>
            <person name="Muzny D."/>
            <person name="Queller D."/>
            <person name="Richards S."/>
            <person name="Strassman J."/>
            <person name="Sucgang R."/>
            <person name="Worley K."/>
            <person name="Schaap P."/>
        </authorList>
    </citation>
    <scope>NUCLEOTIDE SEQUENCE</scope>
    <source>
        <strain evidence="1">QSvi11</strain>
    </source>
</reference>
<dbReference type="EMBL" id="AJWJ01000001">
    <property type="protein sequence ID" value="KAF2078645.1"/>
    <property type="molecule type" value="Genomic_DNA"/>
</dbReference>
<evidence type="ECO:0000313" key="1">
    <source>
        <dbReference type="EMBL" id="KAF2078645.1"/>
    </source>
</evidence>
<dbReference type="InterPro" id="IPR005331">
    <property type="entry name" value="Sulfotransferase"/>
</dbReference>
<sequence>MMFRNQSPKSPLAKRSILFLTLVLAIVFIVFFKSVAIVSTVSSQYQEQQKQGEEDRDAKQLKQANFLTAPPLRGYQETEEEKLINEKLNQEEKDKVIKLTWDEYNQELKILEHLDYDPGYASLPLIDYHVPKELGENERSNLDNYKWKLDKSTNALLLPKPHIFIHIPKCAGSSLSGIFKRNEKRELYDHHWKHPSFKQVQTITAKETIFGHIRYGLHFYYQQEMPHMIAEKQNGLNKYSYLTMLREPVDRVISHYYYHRQNRKDPFHKLAMEHSLKEWIAISPSANNEQARMICGLGDQSFGDNSTFDLAHHHLKYTFKYVGITERFPESLVLLSHYAGLQSIRYAKINTGRQRVGVKDVPEDVVEEIKKRNWIDVSLYNMALDIFEKEIDLVGRDYFNAEVESFVTKYHFKKATAYPYKKV</sequence>
<accession>A0A8J4V2R1</accession>
<evidence type="ECO:0000313" key="2">
    <source>
        <dbReference type="Proteomes" id="UP000695562"/>
    </source>
</evidence>